<keyword evidence="1 3" id="KW-0732">Signal</keyword>
<dbReference type="AlphaFoldDB" id="A0A2A9D318"/>
<dbReference type="PANTHER" id="PTHR33376">
    <property type="match status" value="1"/>
</dbReference>
<dbReference type="InterPro" id="IPR038404">
    <property type="entry name" value="TRAP_DctP_sf"/>
</dbReference>
<dbReference type="PIRSF" id="PIRSF006470">
    <property type="entry name" value="DctB"/>
    <property type="match status" value="1"/>
</dbReference>
<keyword evidence="4" id="KW-0675">Receptor</keyword>
<dbReference type="GO" id="GO:0055085">
    <property type="term" value="P:transmembrane transport"/>
    <property type="evidence" value="ECO:0007669"/>
    <property type="project" value="InterPro"/>
</dbReference>
<name>A0A2A9D318_9MICO</name>
<dbReference type="GO" id="GO:0030246">
    <property type="term" value="F:carbohydrate binding"/>
    <property type="evidence" value="ECO:0007669"/>
    <property type="project" value="TreeGrafter"/>
</dbReference>
<proteinExistence type="predicted"/>
<dbReference type="Pfam" id="PF03480">
    <property type="entry name" value="DctP"/>
    <property type="match status" value="1"/>
</dbReference>
<evidence type="ECO:0000256" key="1">
    <source>
        <dbReference type="ARBA" id="ARBA00022729"/>
    </source>
</evidence>
<sequence>MKRTILTVAAAAATTLTLAACGGGFESPADSGDTADTESEAADSGSVSAADAETVYRVAFNQNDQHPQFVSITNLGQRIAEATDGMCSLEVYPNETLGTQKDTIELVQAGTLDFAIIAGPLLENFNTDFAVFNLPYTFDSQEHQRAVLDDPEITGELFASIEDQNIAVLAGMHGGIRNVYNSIQPVNTPEDLDGMKIRVIESDTNLRMMELMGGSGSPMGQGEVYTAIQSGVIDGGENNPSIFANLKHDEVAPYYSYTQHLMFPDYLISNPSVLEDMDPACNEALFAELPAALVEEGQLWVEEVEASTAAAEEAGAEFNEVDLEAFREAVAPLVEESLTNETTQELYDKVRAAAE</sequence>
<feature type="chain" id="PRO_5039670003" evidence="3">
    <location>
        <begin position="20"/>
        <end position="355"/>
    </location>
</feature>
<dbReference type="CDD" id="cd13671">
    <property type="entry name" value="PBP2_TRAP_SBP_like_3"/>
    <property type="match status" value="1"/>
</dbReference>
<keyword evidence="5" id="KW-1185">Reference proteome</keyword>
<dbReference type="PROSITE" id="PS51257">
    <property type="entry name" value="PROKAR_LIPOPROTEIN"/>
    <property type="match status" value="1"/>
</dbReference>
<accession>A0A2A9D318</accession>
<evidence type="ECO:0000313" key="5">
    <source>
        <dbReference type="Proteomes" id="UP000224915"/>
    </source>
</evidence>
<feature type="region of interest" description="Disordered" evidence="2">
    <location>
        <begin position="28"/>
        <end position="48"/>
    </location>
</feature>
<dbReference type="Gene3D" id="3.40.190.170">
    <property type="entry name" value="Bacterial extracellular solute-binding protein, family 7"/>
    <property type="match status" value="1"/>
</dbReference>
<dbReference type="InterPro" id="IPR004682">
    <property type="entry name" value="TRAP_DctP"/>
</dbReference>
<dbReference type="NCBIfam" id="NF037995">
    <property type="entry name" value="TRAP_S1"/>
    <property type="match status" value="1"/>
</dbReference>
<comment type="caution">
    <text evidence="4">The sequence shown here is derived from an EMBL/GenBank/DDBJ whole genome shotgun (WGS) entry which is preliminary data.</text>
</comment>
<evidence type="ECO:0000313" key="4">
    <source>
        <dbReference type="EMBL" id="PFG20645.1"/>
    </source>
</evidence>
<dbReference type="NCBIfam" id="TIGR00787">
    <property type="entry name" value="dctP"/>
    <property type="match status" value="1"/>
</dbReference>
<evidence type="ECO:0000256" key="2">
    <source>
        <dbReference type="SAM" id="MobiDB-lite"/>
    </source>
</evidence>
<evidence type="ECO:0000256" key="3">
    <source>
        <dbReference type="SAM" id="SignalP"/>
    </source>
</evidence>
<gene>
    <name evidence="4" type="ORF">ATL40_2253</name>
</gene>
<feature type="signal peptide" evidence="3">
    <location>
        <begin position="1"/>
        <end position="19"/>
    </location>
</feature>
<dbReference type="GO" id="GO:0030288">
    <property type="term" value="C:outer membrane-bounded periplasmic space"/>
    <property type="evidence" value="ECO:0007669"/>
    <property type="project" value="InterPro"/>
</dbReference>
<dbReference type="Proteomes" id="UP000224915">
    <property type="component" value="Unassembled WGS sequence"/>
</dbReference>
<dbReference type="EMBL" id="PDJD01000001">
    <property type="protein sequence ID" value="PFG20645.1"/>
    <property type="molecule type" value="Genomic_DNA"/>
</dbReference>
<dbReference type="RefSeq" id="WP_098469587.1">
    <property type="nucleotide sequence ID" value="NZ_PDJD01000001.1"/>
</dbReference>
<dbReference type="OrthoDB" id="9815946at2"/>
<reference evidence="4 5" key="1">
    <citation type="submission" date="2017-10" db="EMBL/GenBank/DDBJ databases">
        <title>Sequencing the genomes of 1000 actinobacteria strains.</title>
        <authorList>
            <person name="Klenk H.-P."/>
        </authorList>
    </citation>
    <scope>NUCLEOTIDE SEQUENCE [LARGE SCALE GENOMIC DNA]</scope>
    <source>
        <strain evidence="4 5">DSM 21801</strain>
    </source>
</reference>
<dbReference type="PANTHER" id="PTHR33376:SF2">
    <property type="entry name" value="DICARBOXYLATE-BINDING PERIPLASMIC PROTEIN"/>
    <property type="match status" value="1"/>
</dbReference>
<dbReference type="InterPro" id="IPR018389">
    <property type="entry name" value="DctP_fam"/>
</dbReference>
<organism evidence="4 5">
    <name type="scientific">Serinibacter salmoneus</name>
    <dbReference type="NCBI Taxonomy" id="556530"/>
    <lineage>
        <taxon>Bacteria</taxon>
        <taxon>Bacillati</taxon>
        <taxon>Actinomycetota</taxon>
        <taxon>Actinomycetes</taxon>
        <taxon>Micrococcales</taxon>
        <taxon>Beutenbergiaceae</taxon>
        <taxon>Serinibacter</taxon>
    </lineage>
</organism>
<protein>
    <submittedName>
        <fullName evidence="4">Tripartite ATP-independent transporter DctP family solute receptor</fullName>
    </submittedName>
</protein>